<keyword evidence="4 6" id="KW-0472">Membrane</keyword>
<organism evidence="8 9">
    <name type="scientific">Tuber aestivum</name>
    <name type="common">summer truffle</name>
    <dbReference type="NCBI Taxonomy" id="59557"/>
    <lineage>
        <taxon>Eukaryota</taxon>
        <taxon>Fungi</taxon>
        <taxon>Dikarya</taxon>
        <taxon>Ascomycota</taxon>
        <taxon>Pezizomycotina</taxon>
        <taxon>Pezizomycetes</taxon>
        <taxon>Pezizales</taxon>
        <taxon>Tuberaceae</taxon>
        <taxon>Tuber</taxon>
    </lineage>
</organism>
<dbReference type="AlphaFoldDB" id="A0A292PLT2"/>
<keyword evidence="3 6" id="KW-1133">Transmembrane helix</keyword>
<feature type="transmembrane region" description="Helical" evidence="6">
    <location>
        <begin position="7"/>
        <end position="27"/>
    </location>
</feature>
<feature type="transmembrane region" description="Helical" evidence="6">
    <location>
        <begin position="180"/>
        <end position="202"/>
    </location>
</feature>
<comment type="subcellular location">
    <subcellularLocation>
        <location evidence="1">Membrane</location>
        <topology evidence="1">Multi-pass membrane protein</topology>
    </subcellularLocation>
</comment>
<evidence type="ECO:0000256" key="1">
    <source>
        <dbReference type="ARBA" id="ARBA00004141"/>
    </source>
</evidence>
<evidence type="ECO:0000256" key="6">
    <source>
        <dbReference type="SAM" id="Phobius"/>
    </source>
</evidence>
<feature type="transmembrane region" description="Helical" evidence="6">
    <location>
        <begin position="141"/>
        <end position="168"/>
    </location>
</feature>
<evidence type="ECO:0000256" key="5">
    <source>
        <dbReference type="ARBA" id="ARBA00038359"/>
    </source>
</evidence>
<evidence type="ECO:0000259" key="7">
    <source>
        <dbReference type="Pfam" id="PF20684"/>
    </source>
</evidence>
<feature type="transmembrane region" description="Helical" evidence="6">
    <location>
        <begin position="42"/>
        <end position="64"/>
    </location>
</feature>
<feature type="transmembrane region" description="Helical" evidence="6">
    <location>
        <begin position="95"/>
        <end position="116"/>
    </location>
</feature>
<dbReference type="PANTHER" id="PTHR33048:SF19">
    <property type="entry name" value="MEMBRANE PROTEIN PTH11-LIKE, PUTATIVE (AFU_ORTHOLOGUE AFUA_1G14080)-RELATED"/>
    <property type="match status" value="1"/>
</dbReference>
<dbReference type="Pfam" id="PF20684">
    <property type="entry name" value="Fung_rhodopsin"/>
    <property type="match status" value="1"/>
</dbReference>
<dbReference type="InterPro" id="IPR049326">
    <property type="entry name" value="Rhodopsin_dom_fungi"/>
</dbReference>
<feature type="transmembrane region" description="Helical" evidence="6">
    <location>
        <begin position="214"/>
        <end position="235"/>
    </location>
</feature>
<gene>
    <name evidence="8" type="ORF">GSTUAT00007400001</name>
</gene>
<evidence type="ECO:0000256" key="4">
    <source>
        <dbReference type="ARBA" id="ARBA00023136"/>
    </source>
</evidence>
<evidence type="ECO:0000313" key="8">
    <source>
        <dbReference type="EMBL" id="CUS08466.1"/>
    </source>
</evidence>
<keyword evidence="9" id="KW-1185">Reference proteome</keyword>
<keyword evidence="2 6" id="KW-0812">Transmembrane</keyword>
<evidence type="ECO:0000256" key="2">
    <source>
        <dbReference type="ARBA" id="ARBA00022692"/>
    </source>
</evidence>
<dbReference type="GO" id="GO:0016020">
    <property type="term" value="C:membrane"/>
    <property type="evidence" value="ECO:0007669"/>
    <property type="project" value="UniProtKB-SubCell"/>
</dbReference>
<protein>
    <recommendedName>
        <fullName evidence="7">Rhodopsin domain-containing protein</fullName>
    </recommendedName>
</protein>
<dbReference type="Proteomes" id="UP001412239">
    <property type="component" value="Unassembled WGS sequence"/>
</dbReference>
<dbReference type="EMBL" id="LN891130">
    <property type="protein sequence ID" value="CUS08466.1"/>
    <property type="molecule type" value="Genomic_DNA"/>
</dbReference>
<sequence length="342" mass="38422">MPELDTTTLVVTYVCTVLALILIFVRLGLRCHRGEGMYLDDVWMGISLVPLLVRLGVIHVVLAYGTNNFSRKKYPIEDMSEVEIMRRTTGSKMILAGRIFYAGFVWCMKVCMLGFYKRLTALSAIPSVRQMTPDPGHCVQAIAQLLTMGIFNILTDAALILIPLPLVFKSRLPIMRKLQLSLLFGLGIFVICITIIRMPVIIVDKSIQKARTLWASIECLAACIVANAPVLNSFLRQKVRKPSSHEYNLSVNSRRKRMPVMGQDSVGSLTRNDGNYRHSSVIETRTEIVQKVDINPLESRNRMKATHSPWRGNFLGTQIWTEQDRYGSPAWPPPAVANGGNF</sequence>
<name>A0A292PLT2_9PEZI</name>
<dbReference type="InterPro" id="IPR052337">
    <property type="entry name" value="SAT4-like"/>
</dbReference>
<proteinExistence type="inferred from homology"/>
<reference evidence="8" key="1">
    <citation type="submission" date="2015-10" db="EMBL/GenBank/DDBJ databases">
        <authorList>
            <person name="Regsiter A."/>
            <person name="william w."/>
        </authorList>
    </citation>
    <scope>NUCLEOTIDE SEQUENCE</scope>
    <source>
        <strain evidence="8">Montdore</strain>
    </source>
</reference>
<evidence type="ECO:0000313" key="9">
    <source>
        <dbReference type="Proteomes" id="UP001412239"/>
    </source>
</evidence>
<comment type="similarity">
    <text evidence="5">Belongs to the SAT4 family.</text>
</comment>
<dbReference type="PANTHER" id="PTHR33048">
    <property type="entry name" value="PTH11-LIKE INTEGRAL MEMBRANE PROTEIN (AFU_ORTHOLOGUE AFUA_5G11245)"/>
    <property type="match status" value="1"/>
</dbReference>
<feature type="domain" description="Rhodopsin" evidence="7">
    <location>
        <begin position="134"/>
        <end position="236"/>
    </location>
</feature>
<evidence type="ECO:0000256" key="3">
    <source>
        <dbReference type="ARBA" id="ARBA00022989"/>
    </source>
</evidence>
<accession>A0A292PLT2</accession>